<dbReference type="Gene3D" id="6.10.140.140">
    <property type="match status" value="1"/>
</dbReference>
<reference evidence="2" key="1">
    <citation type="submission" date="2025-08" db="UniProtKB">
        <authorList>
            <consortium name="Ensembl"/>
        </authorList>
    </citation>
    <scope>IDENTIFICATION</scope>
</reference>
<evidence type="ECO:0000313" key="2">
    <source>
        <dbReference type="Ensembl" id="ENSNNAP00000015535.1"/>
    </source>
</evidence>
<dbReference type="InterPro" id="IPR050169">
    <property type="entry name" value="Krueppel_C2H2_ZnF"/>
</dbReference>
<dbReference type="CDD" id="cd07765">
    <property type="entry name" value="KRAB_A-box"/>
    <property type="match status" value="1"/>
</dbReference>
<dbReference type="PROSITE" id="PS50805">
    <property type="entry name" value="KRAB"/>
    <property type="match status" value="1"/>
</dbReference>
<feature type="domain" description="KRAB" evidence="1">
    <location>
        <begin position="17"/>
        <end position="73"/>
    </location>
</feature>
<dbReference type="OrthoDB" id="9049608at2759"/>
<evidence type="ECO:0000313" key="3">
    <source>
        <dbReference type="Proteomes" id="UP000694559"/>
    </source>
</evidence>
<proteinExistence type="predicted"/>
<dbReference type="Proteomes" id="UP000694559">
    <property type="component" value="Unplaced"/>
</dbReference>
<dbReference type="InterPro" id="IPR001909">
    <property type="entry name" value="KRAB"/>
</dbReference>
<dbReference type="AlphaFoldDB" id="A0A8C6XKT2"/>
<name>A0A8C6XKT2_NAJNA</name>
<dbReference type="SMART" id="SM00349">
    <property type="entry name" value="KRAB"/>
    <property type="match status" value="1"/>
</dbReference>
<dbReference type="InterPro" id="IPR036051">
    <property type="entry name" value="KRAB_dom_sf"/>
</dbReference>
<dbReference type="SUPFAM" id="SSF109640">
    <property type="entry name" value="KRAB domain (Kruppel-associated box)"/>
    <property type="match status" value="1"/>
</dbReference>
<sequence>LATADRNVLSPPPQGPVTFDEVAVRFSKGEWGMLDPEQRALYREVMVENYGTVVSLGKSPFDPLVGGKLSLSL</sequence>
<dbReference type="Ensembl" id="ENSNNAT00000016295.1">
    <property type="protein sequence ID" value="ENSNNAP00000015535.1"/>
    <property type="gene ID" value="ENSNNAG00000010477.1"/>
</dbReference>
<accession>A0A8C6XKT2</accession>
<dbReference type="PANTHER" id="PTHR23232">
    <property type="entry name" value="KRAB DOMAIN C2H2 ZINC FINGER"/>
    <property type="match status" value="1"/>
</dbReference>
<dbReference type="GeneTree" id="ENSGT01090000260918"/>
<keyword evidence="3" id="KW-1185">Reference proteome</keyword>
<dbReference type="PANTHER" id="PTHR23232:SF133">
    <property type="entry name" value="RIKEN CDNA 1700020N01 GENE"/>
    <property type="match status" value="1"/>
</dbReference>
<organism evidence="2 3">
    <name type="scientific">Naja naja</name>
    <name type="common">Indian cobra</name>
    <dbReference type="NCBI Taxonomy" id="35670"/>
    <lineage>
        <taxon>Eukaryota</taxon>
        <taxon>Metazoa</taxon>
        <taxon>Chordata</taxon>
        <taxon>Craniata</taxon>
        <taxon>Vertebrata</taxon>
        <taxon>Euteleostomi</taxon>
        <taxon>Lepidosauria</taxon>
        <taxon>Squamata</taxon>
        <taxon>Bifurcata</taxon>
        <taxon>Unidentata</taxon>
        <taxon>Episquamata</taxon>
        <taxon>Toxicofera</taxon>
        <taxon>Serpentes</taxon>
        <taxon>Colubroidea</taxon>
        <taxon>Elapidae</taxon>
        <taxon>Elapinae</taxon>
        <taxon>Naja</taxon>
    </lineage>
</organism>
<dbReference type="Pfam" id="PF01352">
    <property type="entry name" value="KRAB"/>
    <property type="match status" value="1"/>
</dbReference>
<dbReference type="GO" id="GO:0006355">
    <property type="term" value="P:regulation of DNA-templated transcription"/>
    <property type="evidence" value="ECO:0007669"/>
    <property type="project" value="InterPro"/>
</dbReference>
<protein>
    <recommendedName>
        <fullName evidence="1">KRAB domain-containing protein</fullName>
    </recommendedName>
</protein>
<evidence type="ECO:0000259" key="1">
    <source>
        <dbReference type="PROSITE" id="PS50805"/>
    </source>
</evidence>
<dbReference type="OMA" id="WATTHCA"/>
<reference evidence="2" key="2">
    <citation type="submission" date="2025-09" db="UniProtKB">
        <authorList>
            <consortium name="Ensembl"/>
        </authorList>
    </citation>
    <scope>IDENTIFICATION</scope>
</reference>